<keyword evidence="5" id="KW-0012">Acyltransferase</keyword>
<keyword evidence="2" id="KW-0808">Transferase</keyword>
<evidence type="ECO:0000256" key="1">
    <source>
        <dbReference type="ARBA" id="ARBA00009943"/>
    </source>
</evidence>
<keyword evidence="8" id="KW-1185">Reference proteome</keyword>
<evidence type="ECO:0000256" key="3">
    <source>
        <dbReference type="ARBA" id="ARBA00022960"/>
    </source>
</evidence>
<dbReference type="PROSITE" id="PS51191">
    <property type="entry name" value="FEMABX"/>
    <property type="match status" value="1"/>
</dbReference>
<evidence type="ECO:0000256" key="4">
    <source>
        <dbReference type="ARBA" id="ARBA00022984"/>
    </source>
</evidence>
<dbReference type="Pfam" id="PF02388">
    <property type="entry name" value="FemAB"/>
    <property type="match status" value="2"/>
</dbReference>
<dbReference type="InterPro" id="IPR050644">
    <property type="entry name" value="PG_Glycine_Bridge_Synth"/>
</dbReference>
<gene>
    <name evidence="7" type="ORF">WKV44_00290</name>
</gene>
<evidence type="ECO:0000313" key="8">
    <source>
        <dbReference type="Proteomes" id="UP001466331"/>
    </source>
</evidence>
<comment type="caution">
    <text evidence="7">The sequence shown here is derived from an EMBL/GenBank/DDBJ whole genome shotgun (WGS) entry which is preliminary data.</text>
</comment>
<organism evidence="7 8">
    <name type="scientific">Rarispira pelagica</name>
    <dbReference type="NCBI Taxonomy" id="3141764"/>
    <lineage>
        <taxon>Bacteria</taxon>
        <taxon>Pseudomonadati</taxon>
        <taxon>Spirochaetota</taxon>
        <taxon>Spirochaetia</taxon>
        <taxon>Winmispirales</taxon>
        <taxon>Winmispiraceae</taxon>
        <taxon>Rarispira</taxon>
    </lineage>
</organism>
<sequence length="334" mass="38483">MDWKKTDLAELESPNLLQSGFWGAFKACFGWDALAMQSSHGSSVLVLYRRLAGGSYLAYIPHPFYKASPDYRLICDLSSACEALSPYNIIFTRIDIGWEKHPDSTSPAGFIKSPVDIQPPDTVILDLNYSEEELLSAMHKKTRYNIRLAKKKGVRIAVLPYEQYFDAWYELYLETAKRDKISIHSKEYYKKLFWLAENWEGLTPSLFLLGAFYGNKLLAGNIVSFYGDTATYLYGASSNEHRNIMPTYLLQWETIKMAREAGLKHYDLYGIPPAPDPSHPMYGLYRFKTGFGGKTVKRAGCWDIPLNKAAYSFYRLAENIRQTYHKRIKKMFRR</sequence>
<keyword evidence="3" id="KW-0133">Cell shape</keyword>
<accession>A0ABU9UAF4</accession>
<evidence type="ECO:0000256" key="2">
    <source>
        <dbReference type="ARBA" id="ARBA00022679"/>
    </source>
</evidence>
<protein>
    <submittedName>
        <fullName evidence="7">Peptidoglycan bridge formation glycyltransferase FemA/FemB family protein</fullName>
    </submittedName>
</protein>
<evidence type="ECO:0000256" key="6">
    <source>
        <dbReference type="ARBA" id="ARBA00023316"/>
    </source>
</evidence>
<dbReference type="PANTHER" id="PTHR36174">
    <property type="entry name" value="LIPID II:GLYCINE GLYCYLTRANSFERASE"/>
    <property type="match status" value="1"/>
</dbReference>
<dbReference type="Gene3D" id="3.40.630.30">
    <property type="match status" value="1"/>
</dbReference>
<dbReference type="Proteomes" id="UP001466331">
    <property type="component" value="Unassembled WGS sequence"/>
</dbReference>
<proteinExistence type="inferred from homology"/>
<dbReference type="PANTHER" id="PTHR36174:SF1">
    <property type="entry name" value="LIPID II:GLYCINE GLYCYLTRANSFERASE"/>
    <property type="match status" value="1"/>
</dbReference>
<evidence type="ECO:0000256" key="5">
    <source>
        <dbReference type="ARBA" id="ARBA00023315"/>
    </source>
</evidence>
<reference evidence="7 8" key="1">
    <citation type="submission" date="2024-03" db="EMBL/GenBank/DDBJ databases">
        <title>Ignisphaera cupida sp. nov., a hyperthermophilic hydrolytic archaeon from a hot spring of Kamchatka, and proposal of Ignisphaeraceae fam. nov.</title>
        <authorList>
            <person name="Podosokorskaya O.A."/>
            <person name="Elcheninov A.G."/>
            <person name="Maltseva A.I."/>
            <person name="Zayulina K.S."/>
            <person name="Novikov A."/>
            <person name="Merkel A.Y."/>
        </authorList>
    </citation>
    <scope>NUCLEOTIDE SEQUENCE [LARGE SCALE GENOMIC DNA]</scope>
    <source>
        <strain evidence="7 8">38H-sp</strain>
    </source>
</reference>
<name>A0ABU9UAF4_9SPIR</name>
<dbReference type="SUPFAM" id="SSF55729">
    <property type="entry name" value="Acyl-CoA N-acyltransferases (Nat)"/>
    <property type="match status" value="2"/>
</dbReference>
<evidence type="ECO:0000313" key="7">
    <source>
        <dbReference type="EMBL" id="MEM5946975.1"/>
    </source>
</evidence>
<dbReference type="InterPro" id="IPR003447">
    <property type="entry name" value="FEMABX"/>
</dbReference>
<dbReference type="InterPro" id="IPR016181">
    <property type="entry name" value="Acyl_CoA_acyltransferase"/>
</dbReference>
<dbReference type="RefSeq" id="WP_420068429.1">
    <property type="nucleotide sequence ID" value="NZ_JBCHKQ010000001.1"/>
</dbReference>
<comment type="similarity">
    <text evidence="1">Belongs to the FemABX family.</text>
</comment>
<keyword evidence="6" id="KW-0961">Cell wall biogenesis/degradation</keyword>
<dbReference type="EMBL" id="JBCHKQ010000001">
    <property type="protein sequence ID" value="MEM5946975.1"/>
    <property type="molecule type" value="Genomic_DNA"/>
</dbReference>
<keyword evidence="4" id="KW-0573">Peptidoglycan synthesis</keyword>